<evidence type="ECO:0000256" key="2">
    <source>
        <dbReference type="SAM" id="SignalP"/>
    </source>
</evidence>
<feature type="coiled-coil region" evidence="1">
    <location>
        <begin position="126"/>
        <end position="156"/>
    </location>
</feature>
<proteinExistence type="predicted"/>
<feature type="chain" id="PRO_5011594582" evidence="2">
    <location>
        <begin position="25"/>
        <end position="343"/>
    </location>
</feature>
<feature type="signal peptide" evidence="2">
    <location>
        <begin position="1"/>
        <end position="24"/>
    </location>
</feature>
<keyword evidence="4" id="KW-1185">Reference proteome</keyword>
<accession>A0A1I0THK5</accession>
<organism evidence="3 4">
    <name type="scientific">Parageobacillus thermantarcticus</name>
    <dbReference type="NCBI Taxonomy" id="186116"/>
    <lineage>
        <taxon>Bacteria</taxon>
        <taxon>Bacillati</taxon>
        <taxon>Bacillota</taxon>
        <taxon>Bacilli</taxon>
        <taxon>Bacillales</taxon>
        <taxon>Anoxybacillaceae</taxon>
        <taxon>Parageobacillus</taxon>
    </lineage>
</organism>
<evidence type="ECO:0000256" key="1">
    <source>
        <dbReference type="SAM" id="Coils"/>
    </source>
</evidence>
<protein>
    <submittedName>
        <fullName evidence="3">Uncharacterized protein</fullName>
    </submittedName>
</protein>
<dbReference type="Proteomes" id="UP000198650">
    <property type="component" value="Unassembled WGS sequence"/>
</dbReference>
<dbReference type="OrthoDB" id="2524191at2"/>
<dbReference type="RefSeq" id="WP_090950338.1">
    <property type="nucleotide sequence ID" value="NZ_FOJS01000029.1"/>
</dbReference>
<sequence>MKRTLGIISLSLTLAFSINSYSFAAANNTTEFENIQINYEKDLGHENRTKDEIVRDLVNDGLSFEDAEYYAKLDILVNQLEKRNIEVNFDNTPDYSDQYVKAHKKELRDQALNLDKKALKAVLSKNKAMNQGVKDLNNVLDLMQEKYKDNKEMENRVIEIKYADGSSLIFNTGIVKEQEKTKEVKPQSTLLGGPWNKTADIDSVNATDNDGGTYRSTTSWSYVSGASYAKVTDVLRWSFNGKSDLTLSYLSDEGASSYAGVVTVDKEYRSNHKTGYNDDWHVVQGYTDVQFKVSGSFSASFKVLGISVNAGAGWHQYAITEAVRFPTTSEGAYGVYYYAGQYY</sequence>
<evidence type="ECO:0000313" key="3">
    <source>
        <dbReference type="EMBL" id="SFA51262.1"/>
    </source>
</evidence>
<dbReference type="EMBL" id="FOJS01000029">
    <property type="protein sequence ID" value="SFA51262.1"/>
    <property type="molecule type" value="Genomic_DNA"/>
</dbReference>
<name>A0A1I0THK5_9BACL</name>
<keyword evidence="2" id="KW-0732">Signal</keyword>
<evidence type="ECO:0000313" key="4">
    <source>
        <dbReference type="Proteomes" id="UP000198650"/>
    </source>
</evidence>
<dbReference type="STRING" id="186116.SAMN05192569_102932"/>
<reference evidence="4" key="1">
    <citation type="submission" date="2016-10" db="EMBL/GenBank/DDBJ databases">
        <authorList>
            <person name="Varghese N."/>
            <person name="Submissions S."/>
        </authorList>
    </citation>
    <scope>NUCLEOTIDE SEQUENCE [LARGE SCALE GENOMIC DNA]</scope>
    <source>
        <strain evidence="4">M1</strain>
    </source>
</reference>
<dbReference type="AlphaFoldDB" id="A0A1I0THK5"/>
<keyword evidence="1" id="KW-0175">Coiled coil</keyword>
<gene>
    <name evidence="3" type="ORF">SAMN05192569_102932</name>
</gene>